<dbReference type="RefSeq" id="XP_016262558.1">
    <property type="nucleotide sequence ID" value="XM_016406954.1"/>
</dbReference>
<dbReference type="EMBL" id="KN847336">
    <property type="protein sequence ID" value="KIW42342.1"/>
    <property type="molecule type" value="Genomic_DNA"/>
</dbReference>
<protein>
    <recommendedName>
        <fullName evidence="2">DUF7892 domain-containing protein</fullName>
    </recommendedName>
</protein>
<dbReference type="InterPro" id="IPR057214">
    <property type="entry name" value="DUF7892"/>
</dbReference>
<dbReference type="AlphaFoldDB" id="A0A0D2BXW4"/>
<dbReference type="HOGENOM" id="CLU_327325_0_0_1"/>
<dbReference type="GeneID" id="27357977"/>
<evidence type="ECO:0000313" key="3">
    <source>
        <dbReference type="EMBL" id="KIW42342.1"/>
    </source>
</evidence>
<reference evidence="3 4" key="1">
    <citation type="submission" date="2015-01" db="EMBL/GenBank/DDBJ databases">
        <title>The Genome Sequence of Exophiala oligosperma CBS72588.</title>
        <authorList>
            <consortium name="The Broad Institute Genomics Platform"/>
            <person name="Cuomo C."/>
            <person name="de Hoog S."/>
            <person name="Gorbushina A."/>
            <person name="Stielow B."/>
            <person name="Teixiera M."/>
            <person name="Abouelleil A."/>
            <person name="Chapman S.B."/>
            <person name="Priest M."/>
            <person name="Young S.K."/>
            <person name="Wortman J."/>
            <person name="Nusbaum C."/>
            <person name="Birren B."/>
        </authorList>
    </citation>
    <scope>NUCLEOTIDE SEQUENCE [LARGE SCALE GENOMIC DNA]</scope>
    <source>
        <strain evidence="3 4">CBS 72588</strain>
    </source>
</reference>
<accession>A0A0D2BXW4</accession>
<feature type="compositionally biased region" description="Basic and acidic residues" evidence="1">
    <location>
        <begin position="1"/>
        <end position="12"/>
    </location>
</feature>
<evidence type="ECO:0000259" key="2">
    <source>
        <dbReference type="Pfam" id="PF25422"/>
    </source>
</evidence>
<dbReference type="InterPro" id="IPR036047">
    <property type="entry name" value="F-box-like_dom_sf"/>
</dbReference>
<dbReference type="Proteomes" id="UP000053342">
    <property type="component" value="Unassembled WGS sequence"/>
</dbReference>
<dbReference type="VEuPathDB" id="FungiDB:PV06_05903"/>
<feature type="domain" description="DUF7892" evidence="2">
    <location>
        <begin position="725"/>
        <end position="828"/>
    </location>
</feature>
<dbReference type="SUPFAM" id="SSF81383">
    <property type="entry name" value="F-box domain"/>
    <property type="match status" value="1"/>
</dbReference>
<evidence type="ECO:0000256" key="1">
    <source>
        <dbReference type="SAM" id="MobiDB-lite"/>
    </source>
</evidence>
<keyword evidence="4" id="KW-1185">Reference proteome</keyword>
<sequence length="892" mass="102261">MTEPRAPSRSDVKTSPAKPRSNPRPSFKIGGYSRGDGQASTSHVTQPRAAFEKTINFSGRRIIHTAIPSTKMASAAAPNITPTEPSSQSSEPPVFVHQTLADILNPAVSPTSKKRKCDQKRAVARSPKKRTATVLRPSRPLKISDQVNGDVWHLILGYCEPRQLLEAKLISKDFNNRLNEHNTIWRKSRLDHLGKDIPECPTGLTEQKYVYLLVGRGCQNPNCPRDQTVRVAWVFQLRLCADCFKQKTIRAEDLLEQRRHFINPDPNQPADPSPLWGSLLSDLLPQARTDGRRYGGPRVIDPSRNMWTQDVWRQYVFLESAYTTLETEYLALRRATPSNTVVKEWLESTYEKVMAFMKEAIELENWNANPSKEKTDYYQTRADFFEERAAALDPPIEQDVLWNMAAFRNFLKIQSPPTERSWARLRAQILPYRQQAEQVCEYKEVMNAVSLGDDDMDDISQETLTSWLNLKRHRQGRKKIPCHYQPEQTFVLGVAQKELQRCLDSGVADEDLLLLTLHNVYIAYQQIENRPIGLNYDETRGPYKLSLDDARMIVEDVIEARIEPTSQRGSVVFCHLRCRGCRRRDFTKTWSFTDAFEHILATHAILVGEGIEFWRFAVPFMQEEADWRPAPSEVNATKSIDRFPWYSQPWPRCLPLVPGHRESWALGKWQPSISETYVELEKPPTISAFQGRGPAPNSLADTDFVSNIRFAARVLNGTWLNDECQMKIALTYAMERWKLVSWAKPPLDMFTSSMASVQEVNPTINLQFRCGICVKEGIVNQNARQVKYRIAVDDLLAHWQTKHQDQLDWTEAINLPSDNEVERILDKADAKLQQEKDAARQRLSKMEDDIRKRPKLKNNVVINSRLARDVFDELFPQTGLFSSEGTEIGPKA</sequence>
<gene>
    <name evidence="3" type="ORF">PV06_05903</name>
</gene>
<name>A0A0D2BXW4_9EURO</name>
<proteinExistence type="predicted"/>
<feature type="region of interest" description="Disordered" evidence="1">
    <location>
        <begin position="73"/>
        <end position="92"/>
    </location>
</feature>
<dbReference type="Pfam" id="PF25422">
    <property type="entry name" value="DUF7892"/>
    <property type="match status" value="1"/>
</dbReference>
<evidence type="ECO:0000313" key="4">
    <source>
        <dbReference type="Proteomes" id="UP000053342"/>
    </source>
</evidence>
<dbReference type="OrthoDB" id="2322499at2759"/>
<organism evidence="3 4">
    <name type="scientific">Exophiala oligosperma</name>
    <dbReference type="NCBI Taxonomy" id="215243"/>
    <lineage>
        <taxon>Eukaryota</taxon>
        <taxon>Fungi</taxon>
        <taxon>Dikarya</taxon>
        <taxon>Ascomycota</taxon>
        <taxon>Pezizomycotina</taxon>
        <taxon>Eurotiomycetes</taxon>
        <taxon>Chaetothyriomycetidae</taxon>
        <taxon>Chaetothyriales</taxon>
        <taxon>Herpotrichiellaceae</taxon>
        <taxon>Exophiala</taxon>
    </lineage>
</organism>
<dbReference type="STRING" id="215243.A0A0D2BXW4"/>
<feature type="region of interest" description="Disordered" evidence="1">
    <location>
        <begin position="1"/>
        <end position="47"/>
    </location>
</feature>
<feature type="compositionally biased region" description="Low complexity" evidence="1">
    <location>
        <begin position="81"/>
        <end position="92"/>
    </location>
</feature>